<evidence type="ECO:0000256" key="1">
    <source>
        <dbReference type="SAM" id="Phobius"/>
    </source>
</evidence>
<accession>A0A1E7DS55</accession>
<protein>
    <submittedName>
        <fullName evidence="2">Uncharacterized protein</fullName>
    </submittedName>
</protein>
<dbReference type="EMBL" id="MAMP01000011">
    <property type="protein sequence ID" value="OES45900.1"/>
    <property type="molecule type" value="Genomic_DNA"/>
</dbReference>
<sequence length="76" mass="8345">MKKNLLKTTIASFVIIFILSLFLIDRTILTTDAAGLSSPMTLSISEYLSKVFGYSLVITAIIVLGVYLISFIQKKG</sequence>
<feature type="transmembrane region" description="Helical" evidence="1">
    <location>
        <begin position="12"/>
        <end position="31"/>
    </location>
</feature>
<dbReference type="Proteomes" id="UP000095658">
    <property type="component" value="Unassembled WGS sequence"/>
</dbReference>
<name>A0A1E7DS55_9BACI</name>
<keyword evidence="1" id="KW-0812">Transmembrane</keyword>
<organism evidence="2 3">
    <name type="scientific">Domibacillus iocasae</name>
    <dbReference type="NCBI Taxonomy" id="1714016"/>
    <lineage>
        <taxon>Bacteria</taxon>
        <taxon>Bacillati</taxon>
        <taxon>Bacillota</taxon>
        <taxon>Bacilli</taxon>
        <taxon>Bacillales</taxon>
        <taxon>Bacillaceae</taxon>
        <taxon>Domibacillus</taxon>
    </lineage>
</organism>
<evidence type="ECO:0000313" key="3">
    <source>
        <dbReference type="Proteomes" id="UP000095658"/>
    </source>
</evidence>
<reference evidence="2 3" key="1">
    <citation type="submission" date="2016-06" db="EMBL/GenBank/DDBJ databases">
        <title>Domibacillus iocasae genome sequencing.</title>
        <authorList>
            <person name="Verma A."/>
            <person name="Pal Y."/>
            <person name="Ojha A.K."/>
            <person name="Krishnamurthi S."/>
        </authorList>
    </citation>
    <scope>NUCLEOTIDE SEQUENCE [LARGE SCALE GENOMIC DNA]</scope>
    <source>
        <strain evidence="2 3">DSM 29979</strain>
    </source>
</reference>
<gene>
    <name evidence="2" type="ORF">BA724_17310</name>
</gene>
<proteinExistence type="predicted"/>
<keyword evidence="3" id="KW-1185">Reference proteome</keyword>
<comment type="caution">
    <text evidence="2">The sequence shown here is derived from an EMBL/GenBank/DDBJ whole genome shotgun (WGS) entry which is preliminary data.</text>
</comment>
<keyword evidence="1" id="KW-1133">Transmembrane helix</keyword>
<evidence type="ECO:0000313" key="2">
    <source>
        <dbReference type="EMBL" id="OES45900.1"/>
    </source>
</evidence>
<keyword evidence="1" id="KW-0472">Membrane</keyword>
<feature type="transmembrane region" description="Helical" evidence="1">
    <location>
        <begin position="51"/>
        <end position="72"/>
    </location>
</feature>
<dbReference type="AlphaFoldDB" id="A0A1E7DS55"/>